<evidence type="ECO:0000313" key="2">
    <source>
        <dbReference type="EMBL" id="MFC5465343.1"/>
    </source>
</evidence>
<dbReference type="NCBIfam" id="TIGR00684">
    <property type="entry name" value="narJ"/>
    <property type="match status" value="1"/>
</dbReference>
<dbReference type="InterPro" id="IPR020945">
    <property type="entry name" value="DMSO/NO3_reduct_chaperone"/>
</dbReference>
<dbReference type="Pfam" id="PF02613">
    <property type="entry name" value="Nitrate_red_del"/>
    <property type="match status" value="1"/>
</dbReference>
<dbReference type="Proteomes" id="UP001596147">
    <property type="component" value="Unassembled WGS sequence"/>
</dbReference>
<evidence type="ECO:0000256" key="1">
    <source>
        <dbReference type="ARBA" id="ARBA00023063"/>
    </source>
</evidence>
<protein>
    <submittedName>
        <fullName evidence="2">Nitrate reductase molybdenum cofactor assembly chaperone</fullName>
    </submittedName>
</protein>
<accession>A0ABW0LHD4</accession>
<comment type="caution">
    <text evidence="2">The sequence shown here is derived from an EMBL/GenBank/DDBJ whole genome shotgun (WGS) entry which is preliminary data.</text>
</comment>
<dbReference type="InterPro" id="IPR003765">
    <property type="entry name" value="NO3_reductase_chaperone_NarJ"/>
</dbReference>
<dbReference type="EMBL" id="JBHSMC010000014">
    <property type="protein sequence ID" value="MFC5465343.1"/>
    <property type="molecule type" value="Genomic_DNA"/>
</dbReference>
<gene>
    <name evidence="2" type="primary">narJ</name>
    <name evidence="2" type="ORF">ACFPM4_11340</name>
</gene>
<dbReference type="InterPro" id="IPR036411">
    <property type="entry name" value="TorD-like_sf"/>
</dbReference>
<keyword evidence="3" id="KW-1185">Reference proteome</keyword>
<dbReference type="RefSeq" id="WP_382351555.1">
    <property type="nucleotide sequence ID" value="NZ_JBHSMC010000014.1"/>
</dbReference>
<name>A0ABW0LHD4_9BACI</name>
<dbReference type="Gene3D" id="1.10.3480.10">
    <property type="entry name" value="TorD-like"/>
    <property type="match status" value="1"/>
</dbReference>
<organism evidence="2 3">
    <name type="scientific">Lederbergia graminis</name>
    <dbReference type="NCBI Taxonomy" id="735518"/>
    <lineage>
        <taxon>Bacteria</taxon>
        <taxon>Bacillati</taxon>
        <taxon>Bacillota</taxon>
        <taxon>Bacilli</taxon>
        <taxon>Bacillales</taxon>
        <taxon>Bacillaceae</taxon>
        <taxon>Lederbergia</taxon>
    </lineage>
</organism>
<evidence type="ECO:0000313" key="3">
    <source>
        <dbReference type="Proteomes" id="UP001596147"/>
    </source>
</evidence>
<proteinExistence type="predicted"/>
<sequence length="176" mass="20957">MNQKQKAYSLISTLLQYPEQEWIPLVHDLNMHEEFPDDEIRFPLQQFIRYVTNTSYEELCGNYVYTFDFYDKTTLYLTYSVFKDNRDRGPVLVELRNQMYELGMEFTSEELPDYLPLVLECASIISDQDADKLLRLHLRSIRNLYLELQGIDSPYRLLLEACINCIEKDIENEKVS</sequence>
<dbReference type="PANTHER" id="PTHR43680:SF2">
    <property type="entry name" value="NITRATE REDUCTASE MOLYBDENUM COFACTOR ASSEMBLY CHAPERONE NARJ"/>
    <property type="match status" value="1"/>
</dbReference>
<dbReference type="SUPFAM" id="SSF89155">
    <property type="entry name" value="TorD-like"/>
    <property type="match status" value="1"/>
</dbReference>
<keyword evidence="1" id="KW-0534">Nitrate assimilation</keyword>
<dbReference type="PANTHER" id="PTHR43680">
    <property type="entry name" value="NITRATE REDUCTASE MOLYBDENUM COFACTOR ASSEMBLY CHAPERONE"/>
    <property type="match status" value="1"/>
</dbReference>
<reference evidence="3" key="1">
    <citation type="journal article" date="2019" name="Int. J. Syst. Evol. Microbiol.">
        <title>The Global Catalogue of Microorganisms (GCM) 10K type strain sequencing project: providing services to taxonomists for standard genome sequencing and annotation.</title>
        <authorList>
            <consortium name="The Broad Institute Genomics Platform"/>
            <consortium name="The Broad Institute Genome Sequencing Center for Infectious Disease"/>
            <person name="Wu L."/>
            <person name="Ma J."/>
        </authorList>
    </citation>
    <scope>NUCLEOTIDE SEQUENCE [LARGE SCALE GENOMIC DNA]</scope>
    <source>
        <strain evidence="3">CGMCC 1.12237</strain>
    </source>
</reference>